<keyword evidence="2" id="KW-0443">Lipid metabolism</keyword>
<keyword evidence="3" id="KW-0456">Lyase</keyword>
<accession>A0A6J6E3Z6</accession>
<dbReference type="EMBL" id="CAEZSR010000096">
    <property type="protein sequence ID" value="CAB4571112.1"/>
    <property type="molecule type" value="Genomic_DNA"/>
</dbReference>
<sequence>MVRVEWRDRVVVVTIDRPERRNAVDHATLLSLLAAQEEATAREARVLVLTGAPPAFCAGADLTGVENGEFVAALVRVLRGFTRLPMVTIAAVDGPALGAGTQLAVACDLRVAAPTSSFGIPAAKLGLAVDRWTLDRVSREFGASGARGMLLAAQTSTGEQLHHAGAVHRLGELADALVWADELAHLAPLTIRAHKLGLEGLAPAPEDEAAFESARLAAWDSDDADEGRRAFLEKRRPEFRGR</sequence>
<gene>
    <name evidence="4" type="ORF">UFOPK1493_02402</name>
</gene>
<dbReference type="GO" id="GO:0016829">
    <property type="term" value="F:lyase activity"/>
    <property type="evidence" value="ECO:0007669"/>
    <property type="project" value="UniProtKB-KW"/>
</dbReference>
<evidence type="ECO:0000256" key="1">
    <source>
        <dbReference type="ARBA" id="ARBA00005254"/>
    </source>
</evidence>
<evidence type="ECO:0000256" key="2">
    <source>
        <dbReference type="ARBA" id="ARBA00023098"/>
    </source>
</evidence>
<dbReference type="PROSITE" id="PS00166">
    <property type="entry name" value="ENOYL_COA_HYDRATASE"/>
    <property type="match status" value="1"/>
</dbReference>
<name>A0A6J6E3Z6_9ZZZZ</name>
<protein>
    <submittedName>
        <fullName evidence="4">Unannotated protein</fullName>
    </submittedName>
</protein>
<proteinExistence type="inferred from homology"/>
<evidence type="ECO:0000313" key="4">
    <source>
        <dbReference type="EMBL" id="CAB4571112.1"/>
    </source>
</evidence>
<organism evidence="4">
    <name type="scientific">freshwater metagenome</name>
    <dbReference type="NCBI Taxonomy" id="449393"/>
    <lineage>
        <taxon>unclassified sequences</taxon>
        <taxon>metagenomes</taxon>
        <taxon>ecological metagenomes</taxon>
    </lineage>
</organism>
<dbReference type="PANTHER" id="PTHR11941:SF169">
    <property type="entry name" value="(7AS)-7A-METHYL-1,5-DIOXO-2,3,5,6,7,7A-HEXAHYDRO-1H-INDENE-CARBOXYL-COA HYDROLASE"/>
    <property type="match status" value="1"/>
</dbReference>
<reference evidence="4" key="1">
    <citation type="submission" date="2020-05" db="EMBL/GenBank/DDBJ databases">
        <authorList>
            <person name="Chiriac C."/>
            <person name="Salcher M."/>
            <person name="Ghai R."/>
            <person name="Kavagutti S V."/>
        </authorList>
    </citation>
    <scope>NUCLEOTIDE SEQUENCE</scope>
</reference>
<dbReference type="Gene3D" id="3.90.226.10">
    <property type="entry name" value="2-enoyl-CoA Hydratase, Chain A, domain 1"/>
    <property type="match status" value="1"/>
</dbReference>
<dbReference type="InterPro" id="IPR018376">
    <property type="entry name" value="Enoyl-CoA_hyd/isom_CS"/>
</dbReference>
<dbReference type="GO" id="GO:0006635">
    <property type="term" value="P:fatty acid beta-oxidation"/>
    <property type="evidence" value="ECO:0007669"/>
    <property type="project" value="TreeGrafter"/>
</dbReference>
<dbReference type="Pfam" id="PF00378">
    <property type="entry name" value="ECH_1"/>
    <property type="match status" value="1"/>
</dbReference>
<dbReference type="InterPro" id="IPR029045">
    <property type="entry name" value="ClpP/crotonase-like_dom_sf"/>
</dbReference>
<dbReference type="AlphaFoldDB" id="A0A6J6E3Z6"/>
<dbReference type="InterPro" id="IPR001753">
    <property type="entry name" value="Enoyl-CoA_hydra/iso"/>
</dbReference>
<dbReference type="SUPFAM" id="SSF52096">
    <property type="entry name" value="ClpP/crotonase"/>
    <property type="match status" value="1"/>
</dbReference>
<dbReference type="PANTHER" id="PTHR11941">
    <property type="entry name" value="ENOYL-COA HYDRATASE-RELATED"/>
    <property type="match status" value="1"/>
</dbReference>
<evidence type="ECO:0000256" key="3">
    <source>
        <dbReference type="ARBA" id="ARBA00023239"/>
    </source>
</evidence>
<dbReference type="CDD" id="cd06558">
    <property type="entry name" value="crotonase-like"/>
    <property type="match status" value="1"/>
</dbReference>
<comment type="similarity">
    <text evidence="1">Belongs to the enoyl-CoA hydratase/isomerase family.</text>
</comment>